<dbReference type="PANTHER" id="PTHR46553:SF3">
    <property type="entry name" value="ADENINE NUCLEOTIDE ALPHA HYDROLASES-LIKE SUPERFAMILY PROTEIN"/>
    <property type="match status" value="1"/>
</dbReference>
<gene>
    <name evidence="4" type="ORF">DY240_21750</name>
</gene>
<protein>
    <submittedName>
        <fullName evidence="4">Universal stress protein</fullName>
    </submittedName>
</protein>
<proteinExistence type="inferred from homology"/>
<evidence type="ECO:0000259" key="3">
    <source>
        <dbReference type="Pfam" id="PF00582"/>
    </source>
</evidence>
<keyword evidence="5" id="KW-1185">Reference proteome</keyword>
<accession>A0A418KL42</accession>
<dbReference type="InterPro" id="IPR006015">
    <property type="entry name" value="Universal_stress_UspA"/>
</dbReference>
<feature type="region of interest" description="Disordered" evidence="2">
    <location>
        <begin position="306"/>
        <end position="325"/>
    </location>
</feature>
<dbReference type="AlphaFoldDB" id="A0A418KL42"/>
<dbReference type="InterPro" id="IPR006016">
    <property type="entry name" value="UspA"/>
</dbReference>
<name>A0A418KL42_9ACTN</name>
<dbReference type="Pfam" id="PF00582">
    <property type="entry name" value="Usp"/>
    <property type="match status" value="2"/>
</dbReference>
<feature type="domain" description="UspA" evidence="3">
    <location>
        <begin position="166"/>
        <end position="294"/>
    </location>
</feature>
<evidence type="ECO:0000313" key="5">
    <source>
        <dbReference type="Proteomes" id="UP000284057"/>
    </source>
</evidence>
<comment type="similarity">
    <text evidence="1">Belongs to the universal stress protein A family.</text>
</comment>
<evidence type="ECO:0000256" key="2">
    <source>
        <dbReference type="SAM" id="MobiDB-lite"/>
    </source>
</evidence>
<sequence>MWNVLQATDRPVVVGIDGRPDSEPALLWAMGAARAHRVPLRIVLVADAPELQRYVPYRPPENGETFMIPAHPVRHPSDDDLDRALAIARRRLPSGSVTGRRAPGSAATALIEDSADAAVLVVGTRRRGPVAAATLGSVSATVAAHARCPVVVVGTEPLASTADLPVVAGIADDRAADGVLDFAFREALARRVPLNVIHAARPDLGEARHPGDFFGGMVPALGARLANYASRYPGVPVTSHLSTSDAAEDLAAASARAQLVVVGSRGRGRVSGLVLGSVGQRLLHDAHSPVAVVHPTRVRTPRRAVVRPADSGTEGPVRAAAGGEE</sequence>
<dbReference type="EMBL" id="QUAL01000190">
    <property type="protein sequence ID" value="RIQ18246.1"/>
    <property type="molecule type" value="Genomic_DNA"/>
</dbReference>
<evidence type="ECO:0000256" key="1">
    <source>
        <dbReference type="ARBA" id="ARBA00008791"/>
    </source>
</evidence>
<dbReference type="SUPFAM" id="SSF52402">
    <property type="entry name" value="Adenine nucleotide alpha hydrolases-like"/>
    <property type="match status" value="2"/>
</dbReference>
<dbReference type="PRINTS" id="PR01438">
    <property type="entry name" value="UNVRSLSTRESS"/>
</dbReference>
<dbReference type="Proteomes" id="UP000284057">
    <property type="component" value="Unassembled WGS sequence"/>
</dbReference>
<comment type="caution">
    <text evidence="4">The sequence shown here is derived from an EMBL/GenBank/DDBJ whole genome shotgun (WGS) entry which is preliminary data.</text>
</comment>
<reference evidence="4 5" key="1">
    <citation type="submission" date="2018-09" db="EMBL/GenBank/DDBJ databases">
        <title>Isolation, diversity and antifungal activity of actinobacteria from wheat.</title>
        <authorList>
            <person name="Han C."/>
        </authorList>
    </citation>
    <scope>NUCLEOTIDE SEQUENCE [LARGE SCALE GENOMIC DNA]</scope>
    <source>
        <strain evidence="4 5">NEAU-YY265</strain>
    </source>
</reference>
<evidence type="ECO:0000313" key="4">
    <source>
        <dbReference type="EMBL" id="RIQ18246.1"/>
    </source>
</evidence>
<organism evidence="4 5">
    <name type="scientific">Jiangella rhizosphaerae</name>
    <dbReference type="NCBI Taxonomy" id="2293569"/>
    <lineage>
        <taxon>Bacteria</taxon>
        <taxon>Bacillati</taxon>
        <taxon>Actinomycetota</taxon>
        <taxon>Actinomycetes</taxon>
        <taxon>Jiangellales</taxon>
        <taxon>Jiangellaceae</taxon>
        <taxon>Jiangella</taxon>
    </lineage>
</organism>
<dbReference type="PANTHER" id="PTHR46553">
    <property type="entry name" value="ADENINE NUCLEOTIDE ALPHA HYDROLASES-LIKE SUPERFAMILY PROTEIN"/>
    <property type="match status" value="1"/>
</dbReference>
<dbReference type="Gene3D" id="3.40.50.620">
    <property type="entry name" value="HUPs"/>
    <property type="match status" value="2"/>
</dbReference>
<feature type="domain" description="UspA" evidence="3">
    <location>
        <begin position="10"/>
        <end position="153"/>
    </location>
</feature>
<dbReference type="InterPro" id="IPR014729">
    <property type="entry name" value="Rossmann-like_a/b/a_fold"/>
</dbReference>